<proteinExistence type="predicted"/>
<reference evidence="1" key="2">
    <citation type="journal article" date="2015" name="Data Brief">
        <title>Shoot transcriptome of the giant reed, Arundo donax.</title>
        <authorList>
            <person name="Barrero R.A."/>
            <person name="Guerrero F.D."/>
            <person name="Moolhuijzen P."/>
            <person name="Goolsby J.A."/>
            <person name="Tidwell J."/>
            <person name="Bellgard S.E."/>
            <person name="Bellgard M.I."/>
        </authorList>
    </citation>
    <scope>NUCLEOTIDE SEQUENCE</scope>
    <source>
        <tissue evidence="1">Shoot tissue taken approximately 20 cm above the soil surface</tissue>
    </source>
</reference>
<dbReference type="EMBL" id="GBRH01275871">
    <property type="protein sequence ID" value="JAD22024.1"/>
    <property type="molecule type" value="Transcribed_RNA"/>
</dbReference>
<evidence type="ECO:0000313" key="1">
    <source>
        <dbReference type="EMBL" id="JAD22024.1"/>
    </source>
</evidence>
<protein>
    <submittedName>
        <fullName evidence="1">Uncharacterized protein</fullName>
    </submittedName>
</protein>
<dbReference type="AlphaFoldDB" id="A0A0A8Y7D4"/>
<reference evidence="1" key="1">
    <citation type="submission" date="2014-09" db="EMBL/GenBank/DDBJ databases">
        <authorList>
            <person name="Magalhaes I.L.F."/>
            <person name="Oliveira U."/>
            <person name="Santos F.R."/>
            <person name="Vidigal T.H.D.A."/>
            <person name="Brescovit A.D."/>
            <person name="Santos A.J."/>
        </authorList>
    </citation>
    <scope>NUCLEOTIDE SEQUENCE</scope>
    <source>
        <tissue evidence="1">Shoot tissue taken approximately 20 cm above the soil surface</tissue>
    </source>
</reference>
<name>A0A0A8Y7D4_ARUDO</name>
<sequence length="46" mass="4975">MAWKCLRPSSTNPPWQHALNTPMNVIPSGLALLVCISSNNSRALLA</sequence>
<organism evidence="1">
    <name type="scientific">Arundo donax</name>
    <name type="common">Giant reed</name>
    <name type="synonym">Donax arundinaceus</name>
    <dbReference type="NCBI Taxonomy" id="35708"/>
    <lineage>
        <taxon>Eukaryota</taxon>
        <taxon>Viridiplantae</taxon>
        <taxon>Streptophyta</taxon>
        <taxon>Embryophyta</taxon>
        <taxon>Tracheophyta</taxon>
        <taxon>Spermatophyta</taxon>
        <taxon>Magnoliopsida</taxon>
        <taxon>Liliopsida</taxon>
        <taxon>Poales</taxon>
        <taxon>Poaceae</taxon>
        <taxon>PACMAD clade</taxon>
        <taxon>Arundinoideae</taxon>
        <taxon>Arundineae</taxon>
        <taxon>Arundo</taxon>
    </lineage>
</organism>
<accession>A0A0A8Y7D4</accession>